<evidence type="ECO:0000313" key="3">
    <source>
        <dbReference type="EMBL" id="KDQ62995.1"/>
    </source>
</evidence>
<accession>A0A067QA21</accession>
<dbReference type="EMBL" id="KL197710">
    <property type="protein sequence ID" value="KDQ62995.1"/>
    <property type="molecule type" value="Genomic_DNA"/>
</dbReference>
<feature type="region of interest" description="Disordered" evidence="1">
    <location>
        <begin position="443"/>
        <end position="468"/>
    </location>
</feature>
<dbReference type="InterPro" id="IPR036047">
    <property type="entry name" value="F-box-like_dom_sf"/>
</dbReference>
<dbReference type="InParanoid" id="A0A067QA21"/>
<dbReference type="PROSITE" id="PS50181">
    <property type="entry name" value="FBOX"/>
    <property type="match status" value="1"/>
</dbReference>
<dbReference type="Gene3D" id="1.20.1280.50">
    <property type="match status" value="1"/>
</dbReference>
<feature type="domain" description="F-box" evidence="2">
    <location>
        <begin position="19"/>
        <end position="65"/>
    </location>
</feature>
<reference evidence="4" key="1">
    <citation type="journal article" date="2014" name="Proc. Natl. Acad. Sci. U.S.A.">
        <title>Extensive sampling of basidiomycete genomes demonstrates inadequacy of the white-rot/brown-rot paradigm for wood decay fungi.</title>
        <authorList>
            <person name="Riley R."/>
            <person name="Salamov A.A."/>
            <person name="Brown D.W."/>
            <person name="Nagy L.G."/>
            <person name="Floudas D."/>
            <person name="Held B.W."/>
            <person name="Levasseur A."/>
            <person name="Lombard V."/>
            <person name="Morin E."/>
            <person name="Otillar R."/>
            <person name="Lindquist E.A."/>
            <person name="Sun H."/>
            <person name="LaButti K.M."/>
            <person name="Schmutz J."/>
            <person name="Jabbour D."/>
            <person name="Luo H."/>
            <person name="Baker S.E."/>
            <person name="Pisabarro A.G."/>
            <person name="Walton J.D."/>
            <person name="Blanchette R.A."/>
            <person name="Henrissat B."/>
            <person name="Martin F."/>
            <person name="Cullen D."/>
            <person name="Hibbett D.S."/>
            <person name="Grigoriev I.V."/>
        </authorList>
    </citation>
    <scope>NUCLEOTIDE SEQUENCE [LARGE SCALE GENOMIC DNA]</scope>
    <source>
        <strain evidence="4">MUCL 33604</strain>
    </source>
</reference>
<organism evidence="3 4">
    <name type="scientific">Jaapia argillacea MUCL 33604</name>
    <dbReference type="NCBI Taxonomy" id="933084"/>
    <lineage>
        <taxon>Eukaryota</taxon>
        <taxon>Fungi</taxon>
        <taxon>Dikarya</taxon>
        <taxon>Basidiomycota</taxon>
        <taxon>Agaricomycotina</taxon>
        <taxon>Agaricomycetes</taxon>
        <taxon>Agaricomycetidae</taxon>
        <taxon>Jaapiales</taxon>
        <taxon>Jaapiaceae</taxon>
        <taxon>Jaapia</taxon>
    </lineage>
</organism>
<dbReference type="OrthoDB" id="3219396at2759"/>
<evidence type="ECO:0000313" key="4">
    <source>
        <dbReference type="Proteomes" id="UP000027265"/>
    </source>
</evidence>
<keyword evidence="4" id="KW-1185">Reference proteome</keyword>
<name>A0A067QA21_9AGAM</name>
<sequence>MLLLDALKDLSRYVGFTALPYLDRVVDDVMLEIFLLIDIEDVLSMRRVSRRYYHLTHNPFLWKRHLRIYKGILPPLPPTPRHSLQKMLGIEAERHLARAISYNDNWNSDRPVAYNTDAIPLYGLEAVSMTVLPGGHYLVLSARAPKRNHFEIMIFGLDCHFSSSYSLPLGRMRIPTKAYNLQAKYMRLNGVYGIVVSFIRREFKTRQPGIDPSDYTDKYDSIDSPYPLRYECATYFIRLDHLEPLVDPRSNPGSQGWMDRMRSLPSPFESISTIRTHSRLDNVCLDEIQGEPFLTVLKHPETIIFRNLNKAGGRAVLTCARFAALPDNPHNILAIRVIPVQRQVLVVKRVDFDPQHQKPYIVVESFNIPPLGQEITCDHVEAVYLDDEDIWAVSICELETRYSYDDSIQTSLPSWMQRDPAPISVYCRTQNPQGLIYMHIPPTKLEAPPSPVNTGRRTSSKPEKPPQTHYYRVTDLRDVADFTFNSNTFETAFFLPGAGRALGWEVPRTDRTDAPALVNMWSFIPQEIEGDPYLGIRRDQNEVGNTRRSPPTRQGWFAPLEMEHWAWENLKGGVQAITWDENIGRVCISPKGRSEVYVVDFSKSPRETLEGQRFPIPVHKTVLDSLPDCER</sequence>
<protein>
    <recommendedName>
        <fullName evidence="2">F-box domain-containing protein</fullName>
    </recommendedName>
</protein>
<dbReference type="Pfam" id="PF12937">
    <property type="entry name" value="F-box-like"/>
    <property type="match status" value="1"/>
</dbReference>
<dbReference type="InterPro" id="IPR001810">
    <property type="entry name" value="F-box_dom"/>
</dbReference>
<evidence type="ECO:0000259" key="2">
    <source>
        <dbReference type="PROSITE" id="PS50181"/>
    </source>
</evidence>
<dbReference type="SUPFAM" id="SSF81383">
    <property type="entry name" value="F-box domain"/>
    <property type="match status" value="1"/>
</dbReference>
<gene>
    <name evidence="3" type="ORF">JAAARDRAFT_28990</name>
</gene>
<proteinExistence type="predicted"/>
<dbReference type="HOGENOM" id="CLU_403894_0_0_1"/>
<dbReference type="AlphaFoldDB" id="A0A067QA21"/>
<evidence type="ECO:0000256" key="1">
    <source>
        <dbReference type="SAM" id="MobiDB-lite"/>
    </source>
</evidence>
<dbReference type="Proteomes" id="UP000027265">
    <property type="component" value="Unassembled WGS sequence"/>
</dbReference>